<comment type="caution">
    <text evidence="6">The sequence shown here is derived from an EMBL/GenBank/DDBJ whole genome shotgun (WGS) entry which is preliminary data.</text>
</comment>
<evidence type="ECO:0000256" key="2">
    <source>
        <dbReference type="PIRNR" id="PIRNR000862"/>
    </source>
</evidence>
<dbReference type="AlphaFoldDB" id="A0ABD0V0G4"/>
<feature type="active site" description="Charge relay system" evidence="3">
    <location>
        <position position="389"/>
    </location>
</feature>
<protein>
    <recommendedName>
        <fullName evidence="2">Lipase</fullName>
    </recommendedName>
</protein>
<evidence type="ECO:0000313" key="6">
    <source>
        <dbReference type="EMBL" id="KAL0918724.1"/>
    </source>
</evidence>
<keyword evidence="4" id="KW-1133">Transmembrane helix</keyword>
<accession>A0ABD0V0G4</accession>
<dbReference type="Gene3D" id="3.40.50.1820">
    <property type="entry name" value="alpha/beta hydrolase"/>
    <property type="match status" value="1"/>
</dbReference>
<feature type="active site" description="Nucleophile" evidence="3">
    <location>
        <position position="187"/>
    </location>
</feature>
<keyword evidence="2" id="KW-0442">Lipid degradation</keyword>
<name>A0ABD0V0G4_DENTH</name>
<evidence type="ECO:0000259" key="5">
    <source>
        <dbReference type="Pfam" id="PF04083"/>
    </source>
</evidence>
<reference evidence="6 7" key="1">
    <citation type="journal article" date="2024" name="Plant Biotechnol. J.">
        <title>Dendrobium thyrsiflorum genome and its molecular insights into genes involved in important horticultural traits.</title>
        <authorList>
            <person name="Chen B."/>
            <person name="Wang J.Y."/>
            <person name="Zheng P.J."/>
            <person name="Li K.L."/>
            <person name="Liang Y.M."/>
            <person name="Chen X.F."/>
            <person name="Zhang C."/>
            <person name="Zhao X."/>
            <person name="He X."/>
            <person name="Zhang G.Q."/>
            <person name="Liu Z.J."/>
            <person name="Xu Q."/>
        </authorList>
    </citation>
    <scope>NUCLEOTIDE SEQUENCE [LARGE SCALE GENOMIC DNA]</scope>
    <source>
        <strain evidence="6">GZMU011</strain>
    </source>
</reference>
<dbReference type="EMBL" id="JANQDX010000009">
    <property type="protein sequence ID" value="KAL0918724.1"/>
    <property type="molecule type" value="Genomic_DNA"/>
</dbReference>
<dbReference type="PANTHER" id="PTHR11005">
    <property type="entry name" value="LYSOSOMAL ACID LIPASE-RELATED"/>
    <property type="match status" value="1"/>
</dbReference>
<comment type="similarity">
    <text evidence="1 2">Belongs to the AB hydrolase superfamily. Lipase family.</text>
</comment>
<dbReference type="SUPFAM" id="SSF53474">
    <property type="entry name" value="alpha/beta-Hydrolases"/>
    <property type="match status" value="1"/>
</dbReference>
<gene>
    <name evidence="6" type="ORF">M5K25_010748</name>
</gene>
<keyword evidence="4" id="KW-0472">Membrane</keyword>
<keyword evidence="2" id="KW-0443">Lipid metabolism</keyword>
<feature type="transmembrane region" description="Helical" evidence="4">
    <location>
        <begin position="12"/>
        <end position="36"/>
    </location>
</feature>
<dbReference type="GO" id="GO:0016042">
    <property type="term" value="P:lipid catabolic process"/>
    <property type="evidence" value="ECO:0007669"/>
    <property type="project" value="UniProtKB-KW"/>
</dbReference>
<dbReference type="GO" id="GO:0016787">
    <property type="term" value="F:hydrolase activity"/>
    <property type="evidence" value="ECO:0007669"/>
    <property type="project" value="UniProtKB-KW"/>
</dbReference>
<evidence type="ECO:0000256" key="3">
    <source>
        <dbReference type="PIRSR" id="PIRSR000862-1"/>
    </source>
</evidence>
<dbReference type="Proteomes" id="UP001552299">
    <property type="component" value="Unassembled WGS sequence"/>
</dbReference>
<evidence type="ECO:0000313" key="7">
    <source>
        <dbReference type="Proteomes" id="UP001552299"/>
    </source>
</evidence>
<feature type="domain" description="Partial AB-hydrolase lipase" evidence="5">
    <location>
        <begin position="55"/>
        <end position="112"/>
    </location>
</feature>
<keyword evidence="7" id="KW-1185">Reference proteome</keyword>
<organism evidence="6 7">
    <name type="scientific">Dendrobium thyrsiflorum</name>
    <name type="common">Pinecone-like raceme dendrobium</name>
    <name type="synonym">Orchid</name>
    <dbReference type="NCBI Taxonomy" id="117978"/>
    <lineage>
        <taxon>Eukaryota</taxon>
        <taxon>Viridiplantae</taxon>
        <taxon>Streptophyta</taxon>
        <taxon>Embryophyta</taxon>
        <taxon>Tracheophyta</taxon>
        <taxon>Spermatophyta</taxon>
        <taxon>Magnoliopsida</taxon>
        <taxon>Liliopsida</taxon>
        <taxon>Asparagales</taxon>
        <taxon>Orchidaceae</taxon>
        <taxon>Epidendroideae</taxon>
        <taxon>Malaxideae</taxon>
        <taxon>Dendrobiinae</taxon>
        <taxon>Dendrobium</taxon>
    </lineage>
</organism>
<dbReference type="Pfam" id="PF04083">
    <property type="entry name" value="Abhydro_lipase"/>
    <property type="match status" value="1"/>
</dbReference>
<dbReference type="InterPro" id="IPR025483">
    <property type="entry name" value="Lipase_euk"/>
</dbReference>
<keyword evidence="4" id="KW-0812">Transmembrane</keyword>
<evidence type="ECO:0000256" key="4">
    <source>
        <dbReference type="SAM" id="Phobius"/>
    </source>
</evidence>
<dbReference type="PIRSF" id="PIRSF000862">
    <property type="entry name" value="Steryl_ester_lip"/>
    <property type="match status" value="1"/>
</dbReference>
<feature type="active site" description="Charge relay system" evidence="3">
    <location>
        <position position="356"/>
    </location>
</feature>
<evidence type="ECO:0000256" key="1">
    <source>
        <dbReference type="ARBA" id="ARBA00010701"/>
    </source>
</evidence>
<proteinExistence type="inferred from homology"/>
<dbReference type="InterPro" id="IPR006693">
    <property type="entry name" value="AB_hydrolase_lipase"/>
</dbReference>
<dbReference type="FunFam" id="3.40.50.1820:FF:000126">
    <property type="entry name" value="Lipase"/>
    <property type="match status" value="1"/>
</dbReference>
<dbReference type="InterPro" id="IPR029058">
    <property type="entry name" value="AB_hydrolase_fold"/>
</dbReference>
<sequence>MQNCQYQFSATMALHSFFSYCSLPFISFFFCFFFFFHGEGAFSPSPEEVGICEAVVRPYGYKCQEFEVTTEDGYILGMQRIPVGRNGVIGGTRQPVLLQHGVLMDGMAWLLNSPEQSLAFVLADNGFDVWIGNIRGTRSSYRHVSLKPSDRAYWAWSWDELVVNDLPAMIDLVSKQTKQKLHYVGHSLGTLIALASFSEGRVVDKLRSAALLCPIAYLDHMKTKLGILAAKLFVGEILSNLLGLAEFNPKGLEASKWLNKLCSYPDVNCYDLLTAFTGNNCCLNGSTVQLFLEYEPQPTSTKNMVHLAQTFRDGVLTKYNYGANNIQIYGQSTPPIYNLSNIPNSLPLYLSYGGRDSLSDTEDVEHLLQDLKLHDTDKLVLHFVQNYAHVDFIMGVSAKQVVYDSMMAFLRQQ</sequence>
<keyword evidence="2" id="KW-0378">Hydrolase</keyword>